<dbReference type="InterPro" id="IPR019734">
    <property type="entry name" value="TPR_rpt"/>
</dbReference>
<gene>
    <name evidence="5" type="ORF">GCM10010439_63300</name>
</gene>
<dbReference type="InterPro" id="IPR005158">
    <property type="entry name" value="BTAD"/>
</dbReference>
<dbReference type="InterPro" id="IPR036388">
    <property type="entry name" value="WH-like_DNA-bd_sf"/>
</dbReference>
<dbReference type="EMBL" id="BAAATZ010000032">
    <property type="protein sequence ID" value="GAA2736377.1"/>
    <property type="molecule type" value="Genomic_DNA"/>
</dbReference>
<evidence type="ECO:0000256" key="1">
    <source>
        <dbReference type="ARBA" id="ARBA00005820"/>
    </source>
</evidence>
<reference evidence="5 6" key="1">
    <citation type="journal article" date="2019" name="Int. J. Syst. Evol. Microbiol.">
        <title>The Global Catalogue of Microorganisms (GCM) 10K type strain sequencing project: providing services to taxonomists for standard genome sequencing and annotation.</title>
        <authorList>
            <consortium name="The Broad Institute Genomics Platform"/>
            <consortium name="The Broad Institute Genome Sequencing Center for Infectious Disease"/>
            <person name="Wu L."/>
            <person name="Ma J."/>
        </authorList>
    </citation>
    <scope>NUCLEOTIDE SEQUENCE [LARGE SCALE GENOMIC DNA]</scope>
    <source>
        <strain evidence="5 6">JCM 8201</strain>
    </source>
</reference>
<dbReference type="PROSITE" id="PS51755">
    <property type="entry name" value="OMPR_PHOB"/>
    <property type="match status" value="1"/>
</dbReference>
<dbReference type="PANTHER" id="PTHR47691:SF3">
    <property type="entry name" value="HTH-TYPE TRANSCRIPTIONAL REGULATOR RV0890C-RELATED"/>
    <property type="match status" value="1"/>
</dbReference>
<name>A0ABN3UNR7_9ACTN</name>
<feature type="domain" description="OmpR/PhoB-type" evidence="4">
    <location>
        <begin position="1"/>
        <end position="95"/>
    </location>
</feature>
<dbReference type="SUPFAM" id="SSF48452">
    <property type="entry name" value="TPR-like"/>
    <property type="match status" value="3"/>
</dbReference>
<organism evidence="5 6">
    <name type="scientific">Actinocorallia aurantiaca</name>
    <dbReference type="NCBI Taxonomy" id="46204"/>
    <lineage>
        <taxon>Bacteria</taxon>
        <taxon>Bacillati</taxon>
        <taxon>Actinomycetota</taxon>
        <taxon>Actinomycetes</taxon>
        <taxon>Streptosporangiales</taxon>
        <taxon>Thermomonosporaceae</taxon>
        <taxon>Actinocorallia</taxon>
    </lineage>
</organism>
<dbReference type="Proteomes" id="UP001501842">
    <property type="component" value="Unassembled WGS sequence"/>
</dbReference>
<evidence type="ECO:0000313" key="5">
    <source>
        <dbReference type="EMBL" id="GAA2736377.1"/>
    </source>
</evidence>
<dbReference type="Gene3D" id="1.10.10.10">
    <property type="entry name" value="Winged helix-like DNA-binding domain superfamily/Winged helix DNA-binding domain"/>
    <property type="match status" value="1"/>
</dbReference>
<protein>
    <submittedName>
        <fullName evidence="5">BTAD domain-containing putative transcriptional regulator</fullName>
    </submittedName>
</protein>
<dbReference type="Pfam" id="PF03704">
    <property type="entry name" value="BTAD"/>
    <property type="match status" value="1"/>
</dbReference>
<evidence type="ECO:0000259" key="4">
    <source>
        <dbReference type="PROSITE" id="PS51755"/>
    </source>
</evidence>
<dbReference type="InterPro" id="IPR016032">
    <property type="entry name" value="Sig_transdc_resp-reg_C-effctor"/>
</dbReference>
<evidence type="ECO:0000256" key="3">
    <source>
        <dbReference type="PROSITE-ProRule" id="PRU01091"/>
    </source>
</evidence>
<accession>A0ABN3UNR7</accession>
<dbReference type="Gene3D" id="1.25.40.10">
    <property type="entry name" value="Tetratricopeptide repeat domain"/>
    <property type="match status" value="3"/>
</dbReference>
<dbReference type="Pfam" id="PF13424">
    <property type="entry name" value="TPR_12"/>
    <property type="match status" value="3"/>
</dbReference>
<dbReference type="Gene3D" id="3.40.50.300">
    <property type="entry name" value="P-loop containing nucleotide triphosphate hydrolases"/>
    <property type="match status" value="1"/>
</dbReference>
<comment type="similarity">
    <text evidence="1">Belongs to the AfsR/DnrI/RedD regulatory family.</text>
</comment>
<dbReference type="InterPro" id="IPR001867">
    <property type="entry name" value="OmpR/PhoB-type_DNA-bd"/>
</dbReference>
<keyword evidence="6" id="KW-1185">Reference proteome</keyword>
<dbReference type="SMART" id="SM00862">
    <property type="entry name" value="Trans_reg_C"/>
    <property type="match status" value="1"/>
</dbReference>
<dbReference type="CDD" id="cd15831">
    <property type="entry name" value="BTAD"/>
    <property type="match status" value="1"/>
</dbReference>
<dbReference type="Pfam" id="PF00931">
    <property type="entry name" value="NB-ARC"/>
    <property type="match status" value="1"/>
</dbReference>
<dbReference type="SMART" id="SM01043">
    <property type="entry name" value="BTAD"/>
    <property type="match status" value="1"/>
</dbReference>
<dbReference type="SUPFAM" id="SSF52540">
    <property type="entry name" value="P-loop containing nucleoside triphosphate hydrolases"/>
    <property type="match status" value="1"/>
</dbReference>
<dbReference type="SMART" id="SM00028">
    <property type="entry name" value="TPR"/>
    <property type="match status" value="7"/>
</dbReference>
<dbReference type="RefSeq" id="WP_344456098.1">
    <property type="nucleotide sequence ID" value="NZ_BAAATZ010000032.1"/>
</dbReference>
<keyword evidence="2 3" id="KW-0238">DNA-binding</keyword>
<dbReference type="InterPro" id="IPR027417">
    <property type="entry name" value="P-loop_NTPase"/>
</dbReference>
<dbReference type="PRINTS" id="PR00364">
    <property type="entry name" value="DISEASERSIST"/>
</dbReference>
<dbReference type="InterPro" id="IPR002182">
    <property type="entry name" value="NB-ARC"/>
</dbReference>
<dbReference type="SUPFAM" id="SSF46894">
    <property type="entry name" value="C-terminal effector domain of the bipartite response regulators"/>
    <property type="match status" value="1"/>
</dbReference>
<evidence type="ECO:0000256" key="2">
    <source>
        <dbReference type="ARBA" id="ARBA00023125"/>
    </source>
</evidence>
<evidence type="ECO:0000313" key="6">
    <source>
        <dbReference type="Proteomes" id="UP001501842"/>
    </source>
</evidence>
<feature type="DNA-binding region" description="OmpR/PhoB-type" evidence="3">
    <location>
        <begin position="1"/>
        <end position="95"/>
    </location>
</feature>
<dbReference type="InterPro" id="IPR011990">
    <property type="entry name" value="TPR-like_helical_dom_sf"/>
</dbReference>
<proteinExistence type="inferred from homology"/>
<sequence>MDAVKVFGPLTVTWQGEPCDLGGAREQSVLAVLLLECGRPVAAESIIARVWDQEAPDIVRGTLTSYISRFRGRFKRPSGQVMEITSQNGTYTLHADTERIDLHRFRRLRRQALAIGESGDTAQAAALLREADEQVQGDPLAGLPGRWMQQMRTSLSEEVRAAGLERIALELRRGRHAEVVSELYRLLAQHPEDEGLARHLMIALYRCGRQADALRVYQETRMLLKHRYGSEPGEGLRETHQRILRQDLGLAVTPLYRRESSSQPSTLLPRPENLTGRSGELNMLLRRSGESAGDERPGPVVDVIEGMAGVGKTALAVHAAHAMTRQYPDAQLFLDLRGHDPEQRPLTAASALSELLRMLDLPPPRIPHDVTERKHLWQRELADRRVVIVLDDATSLDQIVPLLPSAPGCRVLVTTRRRLRGLSGAVRLPLDVLTPDEATALLTKTAGRKGMAADPKAREIVRRLGHLPLAIRLAASNLRDRYAGDTGAFVADLIAGESGAAGREPADAAVIAAFELSYRQLDANGQRLLRSLAFTPCPRITVRAAAALVGRPPDEVGGHLEMLVDHHLLSAGDQGGYVLHDLTRAFARARSLREDTTASRRRDIHRLVIFYLETTGAADHVLHPYRRRLTVAPAERTVQSRSEAQAFMQAEWPNILAVARYAIRHEWKRAGADLIIAASKFLENSGLWEECASADLAALQAFRSLGDRKGTGQALLELGFVTYRTGHHQQALQYAHRAASHFRALGDSAAEAEAIDWAGVVHWSMGKARAALAYHQEARGIYRRTGNLSGEAQALGHAGIAFWQLGRYREAIEHLSEALAAFQQVGDQRNEAMTLNNLGEVLRQRGLHRDAMELYQKSMKIFAEITGRQYDAIIRNNLGSIHYYKGDYPTALDHFRQALTTFWATGDRRNIASALNSIGAAYQEMEKHSEALIHHYRARQMAESIEESYELIRALAGTARAQSGLGDHERALASYESALVLAQTTSDPYQQGMIHDGIGSAFHHLNDPDTARIHWRQALNLLQELSVPEAETIAIRLEAMEDDTTPGGPG</sequence>
<dbReference type="PANTHER" id="PTHR47691">
    <property type="entry name" value="REGULATOR-RELATED"/>
    <property type="match status" value="1"/>
</dbReference>
<comment type="caution">
    <text evidence="5">The sequence shown here is derived from an EMBL/GenBank/DDBJ whole genome shotgun (WGS) entry which is preliminary data.</text>
</comment>